<dbReference type="PANTHER" id="PTHR48041:SF2">
    <property type="entry name" value="ATP-DEPENDENT PERMEASE-RELATED"/>
    <property type="match status" value="1"/>
</dbReference>
<keyword evidence="8" id="KW-0067">ATP-binding</keyword>
<feature type="disulfide bond" evidence="12">
    <location>
        <begin position="119"/>
        <end position="128"/>
    </location>
</feature>
<keyword evidence="12" id="KW-0245">EGF-like domain</keyword>
<feature type="transmembrane region" description="Helical" evidence="14">
    <location>
        <begin position="934"/>
        <end position="958"/>
    </location>
</feature>
<keyword evidence="6" id="KW-0547">Nucleotide-binding</keyword>
<keyword evidence="11" id="KW-0325">Glycoprotein</keyword>
<dbReference type="InterPro" id="IPR002049">
    <property type="entry name" value="LE_dom"/>
</dbReference>
<evidence type="ECO:0000313" key="19">
    <source>
        <dbReference type="Proteomes" id="UP000237144"/>
    </source>
</evidence>
<evidence type="ECO:0000256" key="4">
    <source>
        <dbReference type="ARBA" id="ARBA00022692"/>
    </source>
</evidence>
<feature type="transmembrane region" description="Helical" evidence="14">
    <location>
        <begin position="1000"/>
        <end position="1022"/>
    </location>
</feature>
<name>A0A2S5B6M5_9BASI</name>
<dbReference type="CDD" id="cd00055">
    <property type="entry name" value="EGF_Lam"/>
    <property type="match status" value="1"/>
</dbReference>
<dbReference type="Proteomes" id="UP000237144">
    <property type="component" value="Unassembled WGS sequence"/>
</dbReference>
<keyword evidence="19" id="KW-1185">Reference proteome</keyword>
<evidence type="ECO:0000256" key="9">
    <source>
        <dbReference type="ARBA" id="ARBA00022989"/>
    </source>
</evidence>
<dbReference type="PROSITE" id="PS00022">
    <property type="entry name" value="EGF_1"/>
    <property type="match status" value="1"/>
</dbReference>
<feature type="signal peptide" evidence="15">
    <location>
        <begin position="1"/>
        <end position="24"/>
    </location>
</feature>
<evidence type="ECO:0000313" key="18">
    <source>
        <dbReference type="EMBL" id="POY72434.1"/>
    </source>
</evidence>
<dbReference type="InterPro" id="IPR013525">
    <property type="entry name" value="ABC2_TM"/>
</dbReference>
<organism evidence="18 19">
    <name type="scientific">Rhodotorula taiwanensis</name>
    <dbReference type="NCBI Taxonomy" id="741276"/>
    <lineage>
        <taxon>Eukaryota</taxon>
        <taxon>Fungi</taxon>
        <taxon>Dikarya</taxon>
        <taxon>Basidiomycota</taxon>
        <taxon>Pucciniomycotina</taxon>
        <taxon>Microbotryomycetes</taxon>
        <taxon>Sporidiobolales</taxon>
        <taxon>Sporidiobolaceae</taxon>
        <taxon>Rhodotorula</taxon>
    </lineage>
</organism>
<keyword evidence="5 15" id="KW-0732">Signal</keyword>
<dbReference type="PROSITE" id="PS01186">
    <property type="entry name" value="EGF_2"/>
    <property type="match status" value="1"/>
</dbReference>
<dbReference type="GO" id="GO:0005789">
    <property type="term" value="C:endoplasmic reticulum membrane"/>
    <property type="evidence" value="ECO:0007669"/>
    <property type="project" value="UniProtKB-SubCell"/>
</dbReference>
<dbReference type="EMBL" id="PJQD01000048">
    <property type="protein sequence ID" value="POY72434.1"/>
    <property type="molecule type" value="Genomic_DNA"/>
</dbReference>
<comment type="caution">
    <text evidence="12">Lacks conserved residue(s) required for the propagation of feature annotation.</text>
</comment>
<evidence type="ECO:0000256" key="11">
    <source>
        <dbReference type="ARBA" id="ARBA00023180"/>
    </source>
</evidence>
<evidence type="ECO:0000256" key="15">
    <source>
        <dbReference type="SAM" id="SignalP"/>
    </source>
</evidence>
<gene>
    <name evidence="18" type="ORF">BMF94_4260</name>
</gene>
<dbReference type="InterPro" id="IPR003439">
    <property type="entry name" value="ABC_transporter-like_ATP-bd"/>
</dbReference>
<feature type="transmembrane region" description="Helical" evidence="14">
    <location>
        <begin position="857"/>
        <end position="880"/>
    </location>
</feature>
<dbReference type="Gene3D" id="3.40.50.300">
    <property type="entry name" value="P-loop containing nucleotide triphosphate hydrolases"/>
    <property type="match status" value="1"/>
</dbReference>
<dbReference type="InterPro" id="IPR017871">
    <property type="entry name" value="ABC_transporter-like_CS"/>
</dbReference>
<feature type="transmembrane region" description="Helical" evidence="14">
    <location>
        <begin position="368"/>
        <end position="392"/>
    </location>
</feature>
<dbReference type="CDD" id="cd03213">
    <property type="entry name" value="ABCG_EPDR"/>
    <property type="match status" value="1"/>
</dbReference>
<evidence type="ECO:0000256" key="1">
    <source>
        <dbReference type="ARBA" id="ARBA00004477"/>
    </source>
</evidence>
<dbReference type="InterPro" id="IPR000742">
    <property type="entry name" value="EGF"/>
</dbReference>
<keyword evidence="10 14" id="KW-0472">Membrane</keyword>
<accession>A0A2S5B6M5</accession>
<evidence type="ECO:0000256" key="8">
    <source>
        <dbReference type="ARBA" id="ARBA00022840"/>
    </source>
</evidence>
<feature type="transmembrane region" description="Helical" evidence="14">
    <location>
        <begin position="970"/>
        <end position="993"/>
    </location>
</feature>
<feature type="transmembrane region" description="Helical" evidence="14">
    <location>
        <begin position="1089"/>
        <end position="1109"/>
    </location>
</feature>
<evidence type="ECO:0000256" key="7">
    <source>
        <dbReference type="ARBA" id="ARBA00022824"/>
    </source>
</evidence>
<evidence type="ECO:0000256" key="13">
    <source>
        <dbReference type="SAM" id="MobiDB-lite"/>
    </source>
</evidence>
<feature type="chain" id="PRO_5015597502" description="ABC transporter domain-containing protein" evidence="15">
    <location>
        <begin position="25"/>
        <end position="1113"/>
    </location>
</feature>
<dbReference type="Gene3D" id="2.10.25.10">
    <property type="entry name" value="Laminin"/>
    <property type="match status" value="1"/>
</dbReference>
<dbReference type="InterPro" id="IPR027417">
    <property type="entry name" value="P-loop_NTPase"/>
</dbReference>
<dbReference type="Pfam" id="PF19055">
    <property type="entry name" value="ABC2_membrane_7"/>
    <property type="match status" value="1"/>
</dbReference>
<dbReference type="Pfam" id="PF00005">
    <property type="entry name" value="ABC_tran"/>
    <property type="match status" value="1"/>
</dbReference>
<evidence type="ECO:0000259" key="16">
    <source>
        <dbReference type="PROSITE" id="PS50026"/>
    </source>
</evidence>
<protein>
    <recommendedName>
        <fullName evidence="20">ABC transporter domain-containing protein</fullName>
    </recommendedName>
</protein>
<dbReference type="InterPro" id="IPR043926">
    <property type="entry name" value="ABCG_dom"/>
</dbReference>
<evidence type="ECO:0000256" key="3">
    <source>
        <dbReference type="ARBA" id="ARBA00022448"/>
    </source>
</evidence>
<feature type="transmembrane region" description="Helical" evidence="14">
    <location>
        <begin position="892"/>
        <end position="913"/>
    </location>
</feature>
<dbReference type="AlphaFoldDB" id="A0A2S5B6M5"/>
<dbReference type="STRING" id="741276.A0A2S5B6M5"/>
<evidence type="ECO:0000256" key="14">
    <source>
        <dbReference type="SAM" id="Phobius"/>
    </source>
</evidence>
<keyword evidence="9 14" id="KW-1133">Transmembrane helix</keyword>
<dbReference type="FunFam" id="3.40.50.300:FF:000702">
    <property type="entry name" value="ABC transporter (Adp1)"/>
    <property type="match status" value="1"/>
</dbReference>
<dbReference type="SMART" id="SM00382">
    <property type="entry name" value="AAA"/>
    <property type="match status" value="1"/>
</dbReference>
<comment type="caution">
    <text evidence="18">The sequence shown here is derived from an EMBL/GenBank/DDBJ whole genome shotgun (WGS) entry which is preliminary data.</text>
</comment>
<evidence type="ECO:0008006" key="20">
    <source>
        <dbReference type="Google" id="ProtNLM"/>
    </source>
</evidence>
<evidence type="ECO:0000256" key="6">
    <source>
        <dbReference type="ARBA" id="ARBA00022741"/>
    </source>
</evidence>
<sequence>MRPLQLGWAATALLSTSLASNSLAQVLQESNSAPKAAVWPDRPAIADSSLPPHLNSTTGRRRIQAYQHQLAAPALFADASAYGERPPECPPCNPFNCVLPAFPCLNTGKCNDYNGQCICQPGFGGEDCSKPLCGSLADGHERYPREGDQCECQEGWTGLNCNVCETDESCEDLITRDSPPSLRGGGSTPDDDLDRPVCYKEGFGVKEMYQMCDVTNRKILDMLPDRPPQVTFTCDIPSETCGFQFWIGRVESFYCGLSNCTASRDVQYGSNTTEYKCDKVECACIPGRMLCGENGSVDITDFLAEEIKGPGKFTTKTGEASKFEEPAMNQLINDIFGDTYITLKCNSGECMRRGSVPGFMPPRKPSSIVWLGVSIISVVAVLILGLFLFWYFGRGSSTAEYSFLGGRIRLPTNGHGPNGGAAAVSGKSLLEDHIPTALQFSDLSYTLTSGKRVLDGISGAVQPGEIMAVLGASGAGKSTFLDLLARKAKRGSVQGDILVNGRTVSSTEYRRVVGFVDQEDTLMGTLTVYETVLYSALLRLPRDMSFEDKRLRTLETMHELGILGIRNSRVGESGARGISGGEKRRVSIACELVTSPSILFLDEPTSGLDSYNAFNVIEALVQLARTYKRTVVFTIHQPQSNIVALFDKLILLARGKVVYSGRADESQAYFQKIGCDCPPGFNIADYLIDLTMQNEKSGQSDATVADALNQLEHRNGSPNGRGRNGNDPELGGPSSGSTTAASDSDLDERRTEPDTPTRGGHGLKQFLPSAVSGQATSHESSLSPELARLVAAFSTSSISEATRKEISQAKAAGATRGAGGGTDPRDLSLRNYKRASPWSQFKILSGRSFKNLYRDPMLMLSHYAVAVIAAGICAFLFRGLTEDIPGFQNRMGMIFFSLALFGFGCLTTLSTFASERLLFTRERANGYYNPATYFAAKLLFDIIPLRVIPAFLFGAIVYAPVGLVPEIVSFWRFILVLVLFNLTASSVVLLLSIVIKNAGVANLIGSLVMLFNLLFAGLLINRDKLPRWLRWLETFSFFHAAFEALLVNEVRYLQLKDHRYGVDIEVPAATILSMFGFNAQAFWFPDVTLLLACFGGFVVLSYVCLVVLVRERR</sequence>
<dbReference type="PANTHER" id="PTHR48041">
    <property type="entry name" value="ABC TRANSPORTER G FAMILY MEMBER 28"/>
    <property type="match status" value="1"/>
</dbReference>
<dbReference type="Pfam" id="PF01061">
    <property type="entry name" value="ABC2_membrane"/>
    <property type="match status" value="1"/>
</dbReference>
<dbReference type="GO" id="GO:0140359">
    <property type="term" value="F:ABC-type transporter activity"/>
    <property type="evidence" value="ECO:0007669"/>
    <property type="project" value="InterPro"/>
</dbReference>
<keyword evidence="12" id="KW-1015">Disulfide bond</keyword>
<evidence type="ECO:0000256" key="2">
    <source>
        <dbReference type="ARBA" id="ARBA00005814"/>
    </source>
</evidence>
<evidence type="ECO:0000259" key="17">
    <source>
        <dbReference type="PROSITE" id="PS50893"/>
    </source>
</evidence>
<evidence type="ECO:0000256" key="5">
    <source>
        <dbReference type="ARBA" id="ARBA00022729"/>
    </source>
</evidence>
<feature type="region of interest" description="Disordered" evidence="13">
    <location>
        <begin position="808"/>
        <end position="827"/>
    </location>
</feature>
<reference evidence="18 19" key="1">
    <citation type="journal article" date="2018" name="Front. Microbiol.">
        <title>Prospects for Fungal Bioremediation of Acidic Radioactive Waste Sites: Characterization and Genome Sequence of Rhodotorula taiwanensis MD1149.</title>
        <authorList>
            <person name="Tkavc R."/>
            <person name="Matrosova V.Y."/>
            <person name="Grichenko O.E."/>
            <person name="Gostincar C."/>
            <person name="Volpe R.P."/>
            <person name="Klimenkova P."/>
            <person name="Gaidamakova E.K."/>
            <person name="Zhou C.E."/>
            <person name="Stewart B.J."/>
            <person name="Lyman M.G."/>
            <person name="Malfatti S.A."/>
            <person name="Rubinfeld B."/>
            <person name="Courtot M."/>
            <person name="Singh J."/>
            <person name="Dalgard C.L."/>
            <person name="Hamilton T."/>
            <person name="Frey K.G."/>
            <person name="Gunde-Cimerman N."/>
            <person name="Dugan L."/>
            <person name="Daly M.J."/>
        </authorList>
    </citation>
    <scope>NUCLEOTIDE SEQUENCE [LARGE SCALE GENOMIC DNA]</scope>
    <source>
        <strain evidence="18 19">MD1149</strain>
    </source>
</reference>
<dbReference type="GO" id="GO:0016887">
    <property type="term" value="F:ATP hydrolysis activity"/>
    <property type="evidence" value="ECO:0007669"/>
    <property type="project" value="InterPro"/>
</dbReference>
<keyword evidence="4 14" id="KW-0812">Transmembrane</keyword>
<dbReference type="GO" id="GO:0005524">
    <property type="term" value="F:ATP binding"/>
    <property type="evidence" value="ECO:0007669"/>
    <property type="project" value="UniProtKB-KW"/>
</dbReference>
<feature type="domain" description="EGF-like" evidence="16">
    <location>
        <begin position="93"/>
        <end position="129"/>
    </location>
</feature>
<dbReference type="InterPro" id="IPR003593">
    <property type="entry name" value="AAA+_ATPase"/>
</dbReference>
<proteinExistence type="inferred from homology"/>
<dbReference type="PROSITE" id="PS00211">
    <property type="entry name" value="ABC_TRANSPORTER_1"/>
    <property type="match status" value="1"/>
</dbReference>
<dbReference type="PROSITE" id="PS50893">
    <property type="entry name" value="ABC_TRANSPORTER_2"/>
    <property type="match status" value="1"/>
</dbReference>
<evidence type="ECO:0000256" key="10">
    <source>
        <dbReference type="ARBA" id="ARBA00023136"/>
    </source>
</evidence>
<keyword evidence="3" id="KW-0813">Transport</keyword>
<dbReference type="OrthoDB" id="66620at2759"/>
<dbReference type="InterPro" id="IPR050352">
    <property type="entry name" value="ABCG_transporters"/>
</dbReference>
<feature type="domain" description="ABC transporter" evidence="17">
    <location>
        <begin position="438"/>
        <end position="679"/>
    </location>
</feature>
<feature type="compositionally biased region" description="Low complexity" evidence="13">
    <location>
        <begin position="730"/>
        <end position="743"/>
    </location>
</feature>
<comment type="similarity">
    <text evidence="2">Belongs to the ABC transporter superfamily. ABCG family. Eye pigment precursor importer (TC 3.A.1.204) subfamily.</text>
</comment>
<evidence type="ECO:0000256" key="12">
    <source>
        <dbReference type="PROSITE-ProRule" id="PRU00076"/>
    </source>
</evidence>
<comment type="subcellular location">
    <subcellularLocation>
        <location evidence="1">Endoplasmic reticulum membrane</location>
        <topology evidence="1">Multi-pass membrane protein</topology>
    </subcellularLocation>
</comment>
<feature type="region of interest" description="Disordered" evidence="13">
    <location>
        <begin position="712"/>
        <end position="765"/>
    </location>
</feature>
<keyword evidence="7" id="KW-0256">Endoplasmic reticulum</keyword>
<dbReference type="PROSITE" id="PS50026">
    <property type="entry name" value="EGF_3"/>
    <property type="match status" value="1"/>
</dbReference>
<dbReference type="SUPFAM" id="SSF52540">
    <property type="entry name" value="P-loop containing nucleoside triphosphate hydrolases"/>
    <property type="match status" value="1"/>
</dbReference>